<dbReference type="EMBL" id="JAAAHW010008598">
    <property type="protein sequence ID" value="KAF9944070.1"/>
    <property type="molecule type" value="Genomic_DNA"/>
</dbReference>
<feature type="non-terminal residue" evidence="1">
    <location>
        <position position="121"/>
    </location>
</feature>
<evidence type="ECO:0000313" key="1">
    <source>
        <dbReference type="EMBL" id="KAF9944070.1"/>
    </source>
</evidence>
<gene>
    <name evidence="1" type="ORF">BGZ65_012684</name>
</gene>
<organism evidence="1 2">
    <name type="scientific">Modicella reniformis</name>
    <dbReference type="NCBI Taxonomy" id="1440133"/>
    <lineage>
        <taxon>Eukaryota</taxon>
        <taxon>Fungi</taxon>
        <taxon>Fungi incertae sedis</taxon>
        <taxon>Mucoromycota</taxon>
        <taxon>Mortierellomycotina</taxon>
        <taxon>Mortierellomycetes</taxon>
        <taxon>Mortierellales</taxon>
        <taxon>Mortierellaceae</taxon>
        <taxon>Modicella</taxon>
    </lineage>
</organism>
<protein>
    <submittedName>
        <fullName evidence="1">Uncharacterized protein</fullName>
    </submittedName>
</protein>
<dbReference type="AlphaFoldDB" id="A0A9P6LV13"/>
<proteinExistence type="predicted"/>
<dbReference type="Proteomes" id="UP000749646">
    <property type="component" value="Unassembled WGS sequence"/>
</dbReference>
<comment type="caution">
    <text evidence="1">The sequence shown here is derived from an EMBL/GenBank/DDBJ whole genome shotgun (WGS) entry which is preliminary data.</text>
</comment>
<evidence type="ECO:0000313" key="2">
    <source>
        <dbReference type="Proteomes" id="UP000749646"/>
    </source>
</evidence>
<reference evidence="1" key="1">
    <citation type="journal article" date="2020" name="Fungal Divers.">
        <title>Resolving the Mortierellaceae phylogeny through synthesis of multi-gene phylogenetics and phylogenomics.</title>
        <authorList>
            <person name="Vandepol N."/>
            <person name="Liber J."/>
            <person name="Desiro A."/>
            <person name="Na H."/>
            <person name="Kennedy M."/>
            <person name="Barry K."/>
            <person name="Grigoriev I.V."/>
            <person name="Miller A.N."/>
            <person name="O'Donnell K."/>
            <person name="Stajich J.E."/>
            <person name="Bonito G."/>
        </authorList>
    </citation>
    <scope>NUCLEOTIDE SEQUENCE</scope>
    <source>
        <strain evidence="1">MES-2147</strain>
    </source>
</reference>
<dbReference type="OrthoDB" id="2429912at2759"/>
<keyword evidence="2" id="KW-1185">Reference proteome</keyword>
<sequence>MRDVNYTILNIEVKTPRSNGRGQIWDHVAKVGNEMKLCLDSILSLGPSQPVVLQGVVIKEDTMSVYRLSLESEGVYVMRLFAQCAICSRSSGLFPLTRMLEILQAVKDLAVTTIELIRDTA</sequence>
<name>A0A9P6LV13_9FUNG</name>
<accession>A0A9P6LV13</accession>